<keyword evidence="4" id="KW-1185">Reference proteome</keyword>
<dbReference type="Gene3D" id="3.60.130.10">
    <property type="entry name" value="Clavaminate synthase-like"/>
    <property type="match status" value="1"/>
</dbReference>
<evidence type="ECO:0000313" key="4">
    <source>
        <dbReference type="Proteomes" id="UP001230768"/>
    </source>
</evidence>
<keyword evidence="3" id="KW-0223">Dioxygenase</keyword>
<reference evidence="3 4" key="1">
    <citation type="submission" date="2023-02" db="EMBL/GenBank/DDBJ databases">
        <title>Evolution of Hrp T3SS in non-pathogenic Pseudomonas fluorescens.</title>
        <authorList>
            <person name="Liao K."/>
            <person name="Wei H."/>
            <person name="Gu Y."/>
        </authorList>
    </citation>
    <scope>NUCLEOTIDE SEQUENCE [LARGE SCALE GENOMIC DNA]</scope>
    <source>
        <strain evidence="3 4">FP607</strain>
    </source>
</reference>
<sequence>MQDHDEQAQQALLEQVNALVYDPECLIAHQWSEGDLVLIDNYRTLHGRLPMSPASSSRELWRVQVY</sequence>
<protein>
    <submittedName>
        <fullName evidence="3">TauD/TfdA family dioxygenase</fullName>
    </submittedName>
</protein>
<dbReference type="SUPFAM" id="SSF51197">
    <property type="entry name" value="Clavaminate synthase-like"/>
    <property type="match status" value="1"/>
</dbReference>
<evidence type="ECO:0000313" key="3">
    <source>
        <dbReference type="EMBL" id="WLI16160.1"/>
    </source>
</evidence>
<name>A0ABY9GKA4_9PSED</name>
<organism evidence="3 4">
    <name type="scientific">Pseudomonas wuhanensis</name>
    <dbReference type="NCBI Taxonomy" id="2954098"/>
    <lineage>
        <taxon>Bacteria</taxon>
        <taxon>Pseudomonadati</taxon>
        <taxon>Pseudomonadota</taxon>
        <taxon>Gammaproteobacteria</taxon>
        <taxon>Pseudomonadales</taxon>
        <taxon>Pseudomonadaceae</taxon>
        <taxon>Pseudomonas</taxon>
    </lineage>
</organism>
<dbReference type="EMBL" id="CP117430">
    <property type="protein sequence ID" value="WLI16160.1"/>
    <property type="molecule type" value="Genomic_DNA"/>
</dbReference>
<dbReference type="GO" id="GO:0051213">
    <property type="term" value="F:dioxygenase activity"/>
    <property type="evidence" value="ECO:0007669"/>
    <property type="project" value="UniProtKB-KW"/>
</dbReference>
<evidence type="ECO:0000259" key="2">
    <source>
        <dbReference type="Pfam" id="PF02668"/>
    </source>
</evidence>
<feature type="domain" description="TauD/TfdA-like" evidence="2">
    <location>
        <begin position="5"/>
        <end position="63"/>
    </location>
</feature>
<dbReference type="RefSeq" id="WP_305421756.1">
    <property type="nucleotide sequence ID" value="NZ_CP117430.1"/>
</dbReference>
<dbReference type="InterPro" id="IPR042098">
    <property type="entry name" value="TauD-like_sf"/>
</dbReference>
<keyword evidence="1" id="KW-0560">Oxidoreductase</keyword>
<dbReference type="Pfam" id="PF02668">
    <property type="entry name" value="TauD"/>
    <property type="match status" value="1"/>
</dbReference>
<gene>
    <name evidence="3" type="ORF">PSH88_17595</name>
</gene>
<dbReference type="InterPro" id="IPR003819">
    <property type="entry name" value="TauD/TfdA-like"/>
</dbReference>
<accession>A0ABY9GKA4</accession>
<proteinExistence type="predicted"/>
<evidence type="ECO:0000256" key="1">
    <source>
        <dbReference type="ARBA" id="ARBA00023002"/>
    </source>
</evidence>
<dbReference type="Proteomes" id="UP001230768">
    <property type="component" value="Chromosome"/>
</dbReference>